<name>A0AAP0KBF9_9MAGN</name>
<proteinExistence type="predicted"/>
<dbReference type="EMBL" id="JBBNAG010000003">
    <property type="protein sequence ID" value="KAK9148080.1"/>
    <property type="molecule type" value="Genomic_DNA"/>
</dbReference>
<reference evidence="1 2" key="1">
    <citation type="submission" date="2024-01" db="EMBL/GenBank/DDBJ databases">
        <title>Genome assemblies of Stephania.</title>
        <authorList>
            <person name="Yang L."/>
        </authorList>
    </citation>
    <scope>NUCLEOTIDE SEQUENCE [LARGE SCALE GENOMIC DNA]</scope>
    <source>
        <strain evidence="1">JXDWG</strain>
        <tissue evidence="1">Leaf</tissue>
    </source>
</reference>
<dbReference type="Proteomes" id="UP001419268">
    <property type="component" value="Unassembled WGS sequence"/>
</dbReference>
<keyword evidence="2" id="KW-1185">Reference proteome</keyword>
<dbReference type="AlphaFoldDB" id="A0AAP0KBF9"/>
<comment type="caution">
    <text evidence="1">The sequence shown here is derived from an EMBL/GenBank/DDBJ whole genome shotgun (WGS) entry which is preliminary data.</text>
</comment>
<sequence length="85" mass="9819">MKEDINGKRGNNSKVFANNLCLDRIFESLLTESIVQYLAIDKSVIWPILPQQCVVYTPPYAIQLLIVWPFTFSSYSQFPFTSTRI</sequence>
<gene>
    <name evidence="1" type="ORF">Scep_006837</name>
</gene>
<evidence type="ECO:0000313" key="1">
    <source>
        <dbReference type="EMBL" id="KAK9148080.1"/>
    </source>
</evidence>
<protein>
    <submittedName>
        <fullName evidence="1">Uncharacterized protein</fullName>
    </submittedName>
</protein>
<evidence type="ECO:0000313" key="2">
    <source>
        <dbReference type="Proteomes" id="UP001419268"/>
    </source>
</evidence>
<organism evidence="1 2">
    <name type="scientific">Stephania cephalantha</name>
    <dbReference type="NCBI Taxonomy" id="152367"/>
    <lineage>
        <taxon>Eukaryota</taxon>
        <taxon>Viridiplantae</taxon>
        <taxon>Streptophyta</taxon>
        <taxon>Embryophyta</taxon>
        <taxon>Tracheophyta</taxon>
        <taxon>Spermatophyta</taxon>
        <taxon>Magnoliopsida</taxon>
        <taxon>Ranunculales</taxon>
        <taxon>Menispermaceae</taxon>
        <taxon>Menispermoideae</taxon>
        <taxon>Cissampelideae</taxon>
        <taxon>Stephania</taxon>
    </lineage>
</organism>
<accession>A0AAP0KBF9</accession>